<feature type="compositionally biased region" description="Basic and acidic residues" evidence="1">
    <location>
        <begin position="52"/>
        <end position="65"/>
    </location>
</feature>
<dbReference type="AlphaFoldDB" id="A0A8X6MVL5"/>
<organism evidence="2 3">
    <name type="scientific">Nephila pilipes</name>
    <name type="common">Giant wood spider</name>
    <name type="synonym">Nephila maculata</name>
    <dbReference type="NCBI Taxonomy" id="299642"/>
    <lineage>
        <taxon>Eukaryota</taxon>
        <taxon>Metazoa</taxon>
        <taxon>Ecdysozoa</taxon>
        <taxon>Arthropoda</taxon>
        <taxon>Chelicerata</taxon>
        <taxon>Arachnida</taxon>
        <taxon>Araneae</taxon>
        <taxon>Araneomorphae</taxon>
        <taxon>Entelegynae</taxon>
        <taxon>Araneoidea</taxon>
        <taxon>Nephilidae</taxon>
        <taxon>Nephila</taxon>
    </lineage>
</organism>
<keyword evidence="3" id="KW-1185">Reference proteome</keyword>
<evidence type="ECO:0000256" key="1">
    <source>
        <dbReference type="SAM" id="MobiDB-lite"/>
    </source>
</evidence>
<accession>A0A8X6MVL5</accession>
<feature type="region of interest" description="Disordered" evidence="1">
    <location>
        <begin position="49"/>
        <end position="77"/>
    </location>
</feature>
<evidence type="ECO:0000313" key="2">
    <source>
        <dbReference type="EMBL" id="GFS80035.1"/>
    </source>
</evidence>
<comment type="caution">
    <text evidence="2">The sequence shown here is derived from an EMBL/GenBank/DDBJ whole genome shotgun (WGS) entry which is preliminary data.</text>
</comment>
<gene>
    <name evidence="2" type="ORF">NPIL_383921</name>
</gene>
<sequence>MLREKNICTLAKKEEKKRSRSDFQKLKDPKFSSARIRLHRGIIQEDTCSYRSVREQTKRRNEQRAGRQVGAEPKRRYLGVARLAGKPMTRRKLPDS</sequence>
<protein>
    <submittedName>
        <fullName evidence="2">Uncharacterized protein</fullName>
    </submittedName>
</protein>
<proteinExistence type="predicted"/>
<dbReference type="Proteomes" id="UP000887013">
    <property type="component" value="Unassembled WGS sequence"/>
</dbReference>
<evidence type="ECO:0000313" key="3">
    <source>
        <dbReference type="Proteomes" id="UP000887013"/>
    </source>
</evidence>
<name>A0A8X6MVL5_NEPPI</name>
<feature type="region of interest" description="Disordered" evidence="1">
    <location>
        <begin position="1"/>
        <end position="29"/>
    </location>
</feature>
<reference evidence="2" key="1">
    <citation type="submission" date="2020-08" db="EMBL/GenBank/DDBJ databases">
        <title>Multicomponent nature underlies the extraordinary mechanical properties of spider dragline silk.</title>
        <authorList>
            <person name="Kono N."/>
            <person name="Nakamura H."/>
            <person name="Mori M."/>
            <person name="Yoshida Y."/>
            <person name="Ohtoshi R."/>
            <person name="Malay A.D."/>
            <person name="Moran D.A.P."/>
            <person name="Tomita M."/>
            <person name="Numata K."/>
            <person name="Arakawa K."/>
        </authorList>
    </citation>
    <scope>NUCLEOTIDE SEQUENCE</scope>
</reference>
<dbReference type="EMBL" id="BMAW01051374">
    <property type="protein sequence ID" value="GFS80035.1"/>
    <property type="molecule type" value="Genomic_DNA"/>
</dbReference>